<dbReference type="Gene3D" id="1.10.150.320">
    <property type="entry name" value="Photosystem II 12 kDa extrinsic protein"/>
    <property type="match status" value="1"/>
</dbReference>
<reference evidence="2" key="1">
    <citation type="journal article" date="2021" name="PeerJ">
        <title>Extensive microbial diversity within the chicken gut microbiome revealed by metagenomics and culture.</title>
        <authorList>
            <person name="Gilroy R."/>
            <person name="Ravi A."/>
            <person name="Getino M."/>
            <person name="Pursley I."/>
            <person name="Horton D.L."/>
            <person name="Alikhan N.F."/>
            <person name="Baker D."/>
            <person name="Gharbi K."/>
            <person name="Hall N."/>
            <person name="Watson M."/>
            <person name="Adriaenssens E.M."/>
            <person name="Foster-Nyarko E."/>
            <person name="Jarju S."/>
            <person name="Secka A."/>
            <person name="Antonio M."/>
            <person name="Oren A."/>
            <person name="Chaudhuri R.R."/>
            <person name="La Ragione R."/>
            <person name="Hildebrand F."/>
            <person name="Pallen M.J."/>
        </authorList>
    </citation>
    <scope>NUCLEOTIDE SEQUENCE</scope>
    <source>
        <strain evidence="2">ChiGjej2B2-19336</strain>
    </source>
</reference>
<feature type="chain" id="PRO_5036677843" evidence="1">
    <location>
        <begin position="23"/>
        <end position="111"/>
    </location>
</feature>
<accession>A0A921AXV6</accession>
<proteinExistence type="predicted"/>
<dbReference type="EMBL" id="DYZA01000246">
    <property type="protein sequence ID" value="HJD98352.1"/>
    <property type="molecule type" value="Genomic_DNA"/>
</dbReference>
<reference evidence="2" key="2">
    <citation type="submission" date="2021-09" db="EMBL/GenBank/DDBJ databases">
        <authorList>
            <person name="Gilroy R."/>
        </authorList>
    </citation>
    <scope>NUCLEOTIDE SEQUENCE</scope>
    <source>
        <strain evidence="2">ChiGjej2B2-19336</strain>
    </source>
</reference>
<evidence type="ECO:0000256" key="1">
    <source>
        <dbReference type="SAM" id="SignalP"/>
    </source>
</evidence>
<gene>
    <name evidence="2" type="ORF">K8W16_12000</name>
</gene>
<evidence type="ECO:0000313" key="2">
    <source>
        <dbReference type="EMBL" id="HJD98352.1"/>
    </source>
</evidence>
<dbReference type="Pfam" id="PF12836">
    <property type="entry name" value="HHH_3"/>
    <property type="match status" value="1"/>
</dbReference>
<feature type="signal peptide" evidence="1">
    <location>
        <begin position="1"/>
        <end position="22"/>
    </location>
</feature>
<comment type="caution">
    <text evidence="2">The sequence shown here is derived from an EMBL/GenBank/DDBJ whole genome shotgun (WGS) entry which is preliminary data.</text>
</comment>
<dbReference type="RefSeq" id="WP_304124164.1">
    <property type="nucleotide sequence ID" value="NZ_DYZA01000246.1"/>
</dbReference>
<dbReference type="SUPFAM" id="SSF81585">
    <property type="entry name" value="PsbU/PolX domain-like"/>
    <property type="match status" value="1"/>
</dbReference>
<dbReference type="Proteomes" id="UP000698963">
    <property type="component" value="Unassembled WGS sequence"/>
</dbReference>
<protein>
    <submittedName>
        <fullName evidence="2">Helix-hairpin-helix domain-containing protein</fullName>
    </submittedName>
</protein>
<dbReference type="AlphaFoldDB" id="A0A921AXV6"/>
<keyword evidence="1" id="KW-0732">Signal</keyword>
<evidence type="ECO:0000313" key="3">
    <source>
        <dbReference type="Proteomes" id="UP000698963"/>
    </source>
</evidence>
<name>A0A921AXV6_9BACT</name>
<organism evidence="2 3">
    <name type="scientific">Mailhella massiliensis</name>
    <dbReference type="NCBI Taxonomy" id="1903261"/>
    <lineage>
        <taxon>Bacteria</taxon>
        <taxon>Pseudomonadati</taxon>
        <taxon>Thermodesulfobacteriota</taxon>
        <taxon>Desulfovibrionia</taxon>
        <taxon>Desulfovibrionales</taxon>
        <taxon>Desulfovibrionaceae</taxon>
        <taxon>Mailhella</taxon>
    </lineage>
</organism>
<sequence>MKSSLASLFLGVFLCAASPALAEDVELGPDAFDLNKATAEQLMDIPDANITPEMAEAIVDMAKNKPFELPEDFLKVPGLDNHTLQAINPIEHGGTLWYDPDAELTLAPSKC</sequence>